<dbReference type="Proteomes" id="UP001596548">
    <property type="component" value="Unassembled WGS sequence"/>
</dbReference>
<dbReference type="InterPro" id="IPR046193">
    <property type="entry name" value="DUF6221"/>
</dbReference>
<reference evidence="2" key="1">
    <citation type="journal article" date="2019" name="Int. J. Syst. Evol. Microbiol.">
        <title>The Global Catalogue of Microorganisms (GCM) 10K type strain sequencing project: providing services to taxonomists for standard genome sequencing and annotation.</title>
        <authorList>
            <consortium name="The Broad Institute Genomics Platform"/>
            <consortium name="The Broad Institute Genome Sequencing Center for Infectious Disease"/>
            <person name="Wu L."/>
            <person name="Ma J."/>
        </authorList>
    </citation>
    <scope>NUCLEOTIDE SEQUENCE [LARGE SCALE GENOMIC DNA]</scope>
    <source>
        <strain evidence="2">XZYJT-10</strain>
    </source>
</reference>
<dbReference type="EMBL" id="JBHTBJ010000013">
    <property type="protein sequence ID" value="MFC7276251.1"/>
    <property type="molecule type" value="Genomic_DNA"/>
</dbReference>
<protein>
    <submittedName>
        <fullName evidence="1">DUF6221 family protein</fullName>
    </submittedName>
</protein>
<dbReference type="RefSeq" id="WP_378970321.1">
    <property type="nucleotide sequence ID" value="NZ_JBHTBJ010000013.1"/>
</dbReference>
<dbReference type="Pfam" id="PF19730">
    <property type="entry name" value="DUF6221"/>
    <property type="match status" value="1"/>
</dbReference>
<name>A0ABW2HWV9_9ACTN</name>
<proteinExistence type="predicted"/>
<evidence type="ECO:0000313" key="2">
    <source>
        <dbReference type="Proteomes" id="UP001596548"/>
    </source>
</evidence>
<sequence length="119" mass="13397">MSVEKLAIADRTEDEFAIIRSFLDDDERVAKAASPGPWDHGNDGLVWPPRIGDPVSGSTEIEDAEHIARWHPLRVLALTHALRQALDEFHGEAREYEVIVLLSQALFADRLGFPEGWLR</sequence>
<comment type="caution">
    <text evidence="1">The sequence shown here is derived from an EMBL/GenBank/DDBJ whole genome shotgun (WGS) entry which is preliminary data.</text>
</comment>
<accession>A0ABW2HWV9</accession>
<keyword evidence="2" id="KW-1185">Reference proteome</keyword>
<organism evidence="1 2">
    <name type="scientific">Paractinoplanes rhizophilus</name>
    <dbReference type="NCBI Taxonomy" id="1416877"/>
    <lineage>
        <taxon>Bacteria</taxon>
        <taxon>Bacillati</taxon>
        <taxon>Actinomycetota</taxon>
        <taxon>Actinomycetes</taxon>
        <taxon>Micromonosporales</taxon>
        <taxon>Micromonosporaceae</taxon>
        <taxon>Paractinoplanes</taxon>
    </lineage>
</organism>
<gene>
    <name evidence="1" type="ORF">ACFQS1_19840</name>
</gene>
<evidence type="ECO:0000313" key="1">
    <source>
        <dbReference type="EMBL" id="MFC7276251.1"/>
    </source>
</evidence>